<evidence type="ECO:0000313" key="3">
    <source>
        <dbReference type="Proteomes" id="UP000198847"/>
    </source>
</evidence>
<proteinExistence type="predicted"/>
<accession>A0A1H8XPV3</accession>
<protein>
    <submittedName>
        <fullName evidence="2">Uncharacterized protein</fullName>
    </submittedName>
</protein>
<name>A0A1H8XPV3_9FIRM</name>
<dbReference type="AlphaFoldDB" id="A0A1H8XPV3"/>
<dbReference type="Proteomes" id="UP000198847">
    <property type="component" value="Unassembled WGS sequence"/>
</dbReference>
<keyword evidence="3" id="KW-1185">Reference proteome</keyword>
<feature type="compositionally biased region" description="Polar residues" evidence="1">
    <location>
        <begin position="1"/>
        <end position="16"/>
    </location>
</feature>
<feature type="region of interest" description="Disordered" evidence="1">
    <location>
        <begin position="73"/>
        <end position="104"/>
    </location>
</feature>
<reference evidence="2 3" key="1">
    <citation type="submission" date="2016-10" db="EMBL/GenBank/DDBJ databases">
        <authorList>
            <person name="de Groot N.N."/>
        </authorList>
    </citation>
    <scope>NUCLEOTIDE SEQUENCE [LARGE SCALE GENOMIC DNA]</scope>
    <source>
        <strain evidence="2 3">DSM 13305</strain>
    </source>
</reference>
<dbReference type="OrthoDB" id="2086144at2"/>
<feature type="compositionally biased region" description="Low complexity" evidence="1">
    <location>
        <begin position="17"/>
        <end position="30"/>
    </location>
</feature>
<dbReference type="EMBL" id="FODY01000027">
    <property type="protein sequence ID" value="SEP41925.1"/>
    <property type="molecule type" value="Genomic_DNA"/>
</dbReference>
<evidence type="ECO:0000313" key="2">
    <source>
        <dbReference type="EMBL" id="SEP41925.1"/>
    </source>
</evidence>
<organism evidence="2 3">
    <name type="scientific">Propionispora vibrioides</name>
    <dbReference type="NCBI Taxonomy" id="112903"/>
    <lineage>
        <taxon>Bacteria</taxon>
        <taxon>Bacillati</taxon>
        <taxon>Bacillota</taxon>
        <taxon>Negativicutes</taxon>
        <taxon>Selenomonadales</taxon>
        <taxon>Sporomusaceae</taxon>
        <taxon>Propionispora</taxon>
    </lineage>
</organism>
<dbReference type="RefSeq" id="WP_091750623.1">
    <property type="nucleotide sequence ID" value="NZ_FODY01000027.1"/>
</dbReference>
<feature type="region of interest" description="Disordered" evidence="1">
    <location>
        <begin position="1"/>
        <end position="31"/>
    </location>
</feature>
<evidence type="ECO:0000256" key="1">
    <source>
        <dbReference type="SAM" id="MobiDB-lite"/>
    </source>
</evidence>
<gene>
    <name evidence="2" type="ORF">SAMN04490178_12726</name>
</gene>
<sequence length="143" mass="16652">MMNITEIETQYQNYAASGTSRTKSSSSEGTFDSFQKEIVNWQKRIKEAIDKEQENDSNGSILMSEKQWRNLMKKVDNAIDTSKDNKKEQEQEEKKQLEERNLIRKDTVAASFQTNKANLQFFGPKLVQTSCYTAFHPESRKRD</sequence>